<keyword evidence="1" id="KW-1133">Transmembrane helix</keyword>
<keyword evidence="1" id="KW-0472">Membrane</keyword>
<dbReference type="InterPro" id="IPR009996">
    <property type="entry name" value="YycH"/>
</dbReference>
<keyword evidence="4" id="KW-1185">Reference proteome</keyword>
<dbReference type="Proteomes" id="UP001444625">
    <property type="component" value="Unassembled WGS sequence"/>
</dbReference>
<dbReference type="Pfam" id="PF07435">
    <property type="entry name" value="YycH"/>
    <property type="match status" value="1"/>
</dbReference>
<feature type="transmembrane region" description="Helical" evidence="1">
    <location>
        <begin position="9"/>
        <end position="28"/>
    </location>
</feature>
<dbReference type="Gene3D" id="3.30.310.160">
    <property type="entry name" value="YycH protein, domain 2"/>
    <property type="match status" value="1"/>
</dbReference>
<dbReference type="EMBL" id="JBDIML010000002">
    <property type="protein sequence ID" value="MEN2766812.1"/>
    <property type="molecule type" value="Genomic_DNA"/>
</dbReference>
<comment type="caution">
    <text evidence="3">The sequence shown here is derived from an EMBL/GenBank/DDBJ whole genome shotgun (WGS) entry which is preliminary data.</text>
</comment>
<accession>A0ABU9XJ02</accession>
<reference evidence="3 4" key="1">
    <citation type="submission" date="2024-05" db="EMBL/GenBank/DDBJ databases">
        <authorList>
            <person name="Haq I."/>
            <person name="Ullah Z."/>
            <person name="Ahmad R."/>
            <person name="Li M."/>
            <person name="Tong Y."/>
        </authorList>
    </citation>
    <scope>NUCLEOTIDE SEQUENCE [LARGE SCALE GENOMIC DNA]</scope>
    <source>
        <strain evidence="3 4">16A2E</strain>
    </source>
</reference>
<dbReference type="RefSeq" id="WP_345824282.1">
    <property type="nucleotide sequence ID" value="NZ_JBDIML010000002.1"/>
</dbReference>
<dbReference type="CDD" id="cd15787">
    <property type="entry name" value="YycH_N"/>
    <property type="match status" value="1"/>
</dbReference>
<dbReference type="InterPro" id="IPR042274">
    <property type="entry name" value="YycH/YycI_2"/>
</dbReference>
<name>A0ABU9XJ02_9BACI</name>
<evidence type="ECO:0000259" key="2">
    <source>
        <dbReference type="Pfam" id="PF07435"/>
    </source>
</evidence>
<evidence type="ECO:0000313" key="3">
    <source>
        <dbReference type="EMBL" id="MEN2766812.1"/>
    </source>
</evidence>
<evidence type="ECO:0000256" key="1">
    <source>
        <dbReference type="SAM" id="Phobius"/>
    </source>
</evidence>
<sequence>MNLEVVKSYALVILVCISFMLTFSLWSYQSTNKLVEEGGYVSQEDMDLDGTVETKKSLIQPYMLIFDEYNHYSGFEDPTDRQALYKDMQEWVLYNIRINEANGKPDDDKKIEMIFPDALPMKLIPSLFTINNTEEIRLPENVLFERVYITFTSNNSLTFTFLSTDGQTQVQFDVNNTQKRDLLQSYMNGEEELIAYEVIEESEHAIYIPSDSITFMKYSSNYAEIDPNKMRNALFQEPSRAIINQSEENELWFQDSQRTMQVYSNRIGMEFVNPLEYLGNQIDILDLLDKSITRTNSYKGWTQEFHLENLDSSLSSFRYRMFYNGYPVFSNDNLAMIEELWINNELSELKRPLFNITNIREDVEVELPSGSEIISYLEDYSAIELSEIQDIQVGYRLSYQETPIKKLSFTPTWYMKVNDNWEPISIDDELLFSKGVS</sequence>
<organism evidence="3 4">
    <name type="scientific">Ornithinibacillus xuwenensis</name>
    <dbReference type="NCBI Taxonomy" id="3144668"/>
    <lineage>
        <taxon>Bacteria</taxon>
        <taxon>Bacillati</taxon>
        <taxon>Bacillota</taxon>
        <taxon>Bacilli</taxon>
        <taxon>Bacillales</taxon>
        <taxon>Bacillaceae</taxon>
        <taxon>Ornithinibacillus</taxon>
    </lineage>
</organism>
<evidence type="ECO:0000313" key="4">
    <source>
        <dbReference type="Proteomes" id="UP001444625"/>
    </source>
</evidence>
<protein>
    <submittedName>
        <fullName evidence="3">Two-component system activity regulator YycH</fullName>
    </submittedName>
</protein>
<proteinExistence type="predicted"/>
<keyword evidence="1" id="KW-0812">Transmembrane</keyword>
<gene>
    <name evidence="3" type="primary">yycH</name>
    <name evidence="3" type="ORF">ABC228_06420</name>
</gene>
<feature type="domain" description="Regulatory protein YycH" evidence="2">
    <location>
        <begin position="4"/>
        <end position="425"/>
    </location>
</feature>